<organism evidence="8 9">
    <name type="scientific">Candidatus Falkowbacteria bacterium CG23_combo_of_CG06-09_8_20_14_all_41_10</name>
    <dbReference type="NCBI Taxonomy" id="1974571"/>
    <lineage>
        <taxon>Bacteria</taxon>
        <taxon>Candidatus Falkowiibacteriota</taxon>
    </lineage>
</organism>
<dbReference type="GO" id="GO:0046872">
    <property type="term" value="F:metal ion binding"/>
    <property type="evidence" value="ECO:0007669"/>
    <property type="project" value="UniProtKB-KW"/>
</dbReference>
<reference evidence="8 9" key="1">
    <citation type="submission" date="2017-09" db="EMBL/GenBank/DDBJ databases">
        <title>Depth-based differentiation of microbial function through sediment-hosted aquifers and enrichment of novel symbionts in the deep terrestrial subsurface.</title>
        <authorList>
            <person name="Probst A.J."/>
            <person name="Ladd B."/>
            <person name="Jarett J.K."/>
            <person name="Geller-Mcgrath D.E."/>
            <person name="Sieber C.M."/>
            <person name="Emerson J.B."/>
            <person name="Anantharaman K."/>
            <person name="Thomas B.C."/>
            <person name="Malmstrom R."/>
            <person name="Stieglmeier M."/>
            <person name="Klingl A."/>
            <person name="Woyke T."/>
            <person name="Ryan C.M."/>
            <person name="Banfield J.F."/>
        </authorList>
    </citation>
    <scope>NUCLEOTIDE SEQUENCE [LARGE SCALE GENOMIC DNA]</scope>
    <source>
        <strain evidence="8">CG23_combo_of_CG06-09_8_20_14_all_41_10</strain>
    </source>
</reference>
<dbReference type="EMBL" id="PCSE01000084">
    <property type="protein sequence ID" value="PIP34441.1"/>
    <property type="molecule type" value="Genomic_DNA"/>
</dbReference>
<dbReference type="InterPro" id="IPR025657">
    <property type="entry name" value="RadC_JAB"/>
</dbReference>
<dbReference type="PROSITE" id="PS01302">
    <property type="entry name" value="UPF0758"/>
    <property type="match status" value="1"/>
</dbReference>
<evidence type="ECO:0000256" key="3">
    <source>
        <dbReference type="ARBA" id="ARBA00022801"/>
    </source>
</evidence>
<keyword evidence="2" id="KW-0479">Metal-binding</keyword>
<protein>
    <recommendedName>
        <fullName evidence="7">MPN domain-containing protein</fullName>
    </recommendedName>
</protein>
<dbReference type="Pfam" id="PF20582">
    <property type="entry name" value="UPF0758_N"/>
    <property type="match status" value="1"/>
</dbReference>
<dbReference type="Proteomes" id="UP000231408">
    <property type="component" value="Unassembled WGS sequence"/>
</dbReference>
<sequence>MSKYQIKTNEMLTMSITNRQYIMRVADMPDEEKPREKLIASGPRGLSITELLAIVLGTGTKKEEVMTMSSRLLREYGEKNIINQANPTIIAAELKVPLVKSCQLVACFELGRRFFQKKSEGLNNIRSARQAFEYLTDMRNLNKEQFRGLYLNSRYQLIHDETISVGSINASIVHPREVFQPAIQYGATAIIVAHNHPSGELKASAEDREVSEKLKEAGKILGIEVLDHIIIAQNKFISIL</sequence>
<dbReference type="PANTHER" id="PTHR30471">
    <property type="entry name" value="DNA REPAIR PROTEIN RADC"/>
    <property type="match status" value="1"/>
</dbReference>
<evidence type="ECO:0000313" key="9">
    <source>
        <dbReference type="Proteomes" id="UP000231408"/>
    </source>
</evidence>
<comment type="similarity">
    <text evidence="6">Belongs to the UPF0758 family.</text>
</comment>
<dbReference type="InterPro" id="IPR020891">
    <property type="entry name" value="UPF0758_CS"/>
</dbReference>
<dbReference type="AlphaFoldDB" id="A0A2G9ZMX1"/>
<dbReference type="Gene3D" id="3.40.140.10">
    <property type="entry name" value="Cytidine Deaminase, domain 2"/>
    <property type="match status" value="1"/>
</dbReference>
<dbReference type="InterPro" id="IPR046778">
    <property type="entry name" value="UPF0758_N"/>
</dbReference>
<dbReference type="Pfam" id="PF04002">
    <property type="entry name" value="RadC"/>
    <property type="match status" value="1"/>
</dbReference>
<name>A0A2G9ZMX1_9BACT</name>
<dbReference type="InterPro" id="IPR037518">
    <property type="entry name" value="MPN"/>
</dbReference>
<evidence type="ECO:0000256" key="5">
    <source>
        <dbReference type="ARBA" id="ARBA00023049"/>
    </source>
</evidence>
<dbReference type="GO" id="GO:0008237">
    <property type="term" value="F:metallopeptidase activity"/>
    <property type="evidence" value="ECO:0007669"/>
    <property type="project" value="UniProtKB-KW"/>
</dbReference>
<evidence type="ECO:0000256" key="2">
    <source>
        <dbReference type="ARBA" id="ARBA00022723"/>
    </source>
</evidence>
<feature type="domain" description="MPN" evidence="7">
    <location>
        <begin position="124"/>
        <end position="240"/>
    </location>
</feature>
<dbReference type="GO" id="GO:0006508">
    <property type="term" value="P:proteolysis"/>
    <property type="evidence" value="ECO:0007669"/>
    <property type="project" value="UniProtKB-KW"/>
</dbReference>
<dbReference type="NCBIfam" id="TIGR00608">
    <property type="entry name" value="radc"/>
    <property type="match status" value="1"/>
</dbReference>
<accession>A0A2G9ZMX1</accession>
<comment type="caution">
    <text evidence="8">The sequence shown here is derived from an EMBL/GenBank/DDBJ whole genome shotgun (WGS) entry which is preliminary data.</text>
</comment>
<evidence type="ECO:0000313" key="8">
    <source>
        <dbReference type="EMBL" id="PIP34441.1"/>
    </source>
</evidence>
<dbReference type="PANTHER" id="PTHR30471:SF3">
    <property type="entry name" value="UPF0758 PROTEIN YEES-RELATED"/>
    <property type="match status" value="1"/>
</dbReference>
<keyword evidence="1" id="KW-0645">Protease</keyword>
<evidence type="ECO:0000256" key="6">
    <source>
        <dbReference type="RuleBase" id="RU003797"/>
    </source>
</evidence>
<dbReference type="NCBIfam" id="NF000642">
    <property type="entry name" value="PRK00024.1"/>
    <property type="match status" value="1"/>
</dbReference>
<dbReference type="InterPro" id="IPR001405">
    <property type="entry name" value="UPF0758"/>
</dbReference>
<keyword evidence="5" id="KW-0482">Metalloprotease</keyword>
<keyword evidence="3" id="KW-0378">Hydrolase</keyword>
<evidence type="ECO:0000256" key="4">
    <source>
        <dbReference type="ARBA" id="ARBA00022833"/>
    </source>
</evidence>
<dbReference type="PROSITE" id="PS50249">
    <property type="entry name" value="MPN"/>
    <property type="match status" value="1"/>
</dbReference>
<proteinExistence type="inferred from homology"/>
<evidence type="ECO:0000259" key="7">
    <source>
        <dbReference type="PROSITE" id="PS50249"/>
    </source>
</evidence>
<dbReference type="CDD" id="cd08071">
    <property type="entry name" value="MPN_DUF2466"/>
    <property type="match status" value="1"/>
</dbReference>
<evidence type="ECO:0000256" key="1">
    <source>
        <dbReference type="ARBA" id="ARBA00022670"/>
    </source>
</evidence>
<gene>
    <name evidence="8" type="ORF">COX21_02930</name>
</gene>
<keyword evidence="4" id="KW-0862">Zinc</keyword>